<dbReference type="PROSITE" id="PS50850">
    <property type="entry name" value="MFS"/>
    <property type="match status" value="1"/>
</dbReference>
<dbReference type="GO" id="GO:0005886">
    <property type="term" value="C:plasma membrane"/>
    <property type="evidence" value="ECO:0007669"/>
    <property type="project" value="UniProtKB-SubCell"/>
</dbReference>
<evidence type="ECO:0000313" key="8">
    <source>
        <dbReference type="EMBL" id="QQV79548.1"/>
    </source>
</evidence>
<keyword evidence="2" id="KW-0813">Transport</keyword>
<dbReference type="Pfam" id="PF07690">
    <property type="entry name" value="MFS_1"/>
    <property type="match status" value="1"/>
</dbReference>
<evidence type="ECO:0000259" key="7">
    <source>
        <dbReference type="PROSITE" id="PS50850"/>
    </source>
</evidence>
<reference evidence="8" key="1">
    <citation type="submission" date="2021-01" db="EMBL/GenBank/DDBJ databases">
        <title>Enterococcus.</title>
        <authorList>
            <person name="Du X."/>
            <person name="Wang N."/>
        </authorList>
    </citation>
    <scope>NUCLEOTIDE SEQUENCE [LARGE SCALE GENOMIC DNA]</scope>
    <source>
        <strain evidence="8">T90-2</strain>
    </source>
</reference>
<feature type="transmembrane region" description="Helical" evidence="6">
    <location>
        <begin position="35"/>
        <end position="53"/>
    </location>
</feature>
<gene>
    <name evidence="8" type="ORF">JG559_11295</name>
</gene>
<evidence type="ECO:0000256" key="6">
    <source>
        <dbReference type="SAM" id="Phobius"/>
    </source>
</evidence>
<keyword evidence="4 6" id="KW-1133">Transmembrane helix</keyword>
<keyword evidence="5 6" id="KW-0472">Membrane</keyword>
<evidence type="ECO:0000256" key="2">
    <source>
        <dbReference type="ARBA" id="ARBA00022448"/>
    </source>
</evidence>
<dbReference type="EMBL" id="CP068242">
    <property type="protein sequence ID" value="QQV79548.1"/>
    <property type="molecule type" value="Genomic_DNA"/>
</dbReference>
<keyword evidence="3 6" id="KW-0812">Transmembrane</keyword>
<dbReference type="GO" id="GO:0022857">
    <property type="term" value="F:transmembrane transporter activity"/>
    <property type="evidence" value="ECO:0007669"/>
    <property type="project" value="InterPro"/>
</dbReference>
<feature type="transmembrane region" description="Helical" evidence="6">
    <location>
        <begin position="73"/>
        <end position="93"/>
    </location>
</feature>
<feature type="domain" description="Major facilitator superfamily (MFS) profile" evidence="7">
    <location>
        <begin position="1"/>
        <end position="226"/>
    </location>
</feature>
<organism evidence="8">
    <name type="scientific">Enterococcus faecalis</name>
    <name type="common">Streptococcus faecalis</name>
    <dbReference type="NCBI Taxonomy" id="1351"/>
    <lineage>
        <taxon>Bacteria</taxon>
        <taxon>Bacillati</taxon>
        <taxon>Bacillota</taxon>
        <taxon>Bacilli</taxon>
        <taxon>Lactobacillales</taxon>
        <taxon>Enterococcaceae</taxon>
        <taxon>Enterococcus</taxon>
    </lineage>
</organism>
<name>A0A974NZC2_ENTFL</name>
<evidence type="ECO:0000256" key="4">
    <source>
        <dbReference type="ARBA" id="ARBA00022989"/>
    </source>
</evidence>
<accession>A0A974NZC2</accession>
<proteinExistence type="predicted"/>
<evidence type="ECO:0000256" key="3">
    <source>
        <dbReference type="ARBA" id="ARBA00022692"/>
    </source>
</evidence>
<dbReference type="InterPro" id="IPR011701">
    <property type="entry name" value="MFS"/>
</dbReference>
<dbReference type="InterPro" id="IPR036259">
    <property type="entry name" value="MFS_trans_sf"/>
</dbReference>
<feature type="transmembrane region" description="Helical" evidence="6">
    <location>
        <begin position="124"/>
        <end position="147"/>
    </location>
</feature>
<dbReference type="SUPFAM" id="SSF103473">
    <property type="entry name" value="MFS general substrate transporter"/>
    <property type="match status" value="1"/>
</dbReference>
<dbReference type="PANTHER" id="PTHR42718">
    <property type="entry name" value="MAJOR FACILITATOR SUPERFAMILY MULTIDRUG TRANSPORTER MFSC"/>
    <property type="match status" value="1"/>
</dbReference>
<dbReference type="PRINTS" id="PR01036">
    <property type="entry name" value="TCRTETB"/>
</dbReference>
<feature type="transmembrane region" description="Helical" evidence="6">
    <location>
        <begin position="153"/>
        <end position="174"/>
    </location>
</feature>
<dbReference type="PANTHER" id="PTHR42718:SF9">
    <property type="entry name" value="MAJOR FACILITATOR SUPERFAMILY MULTIDRUG TRANSPORTER MFSC"/>
    <property type="match status" value="1"/>
</dbReference>
<evidence type="ECO:0000256" key="1">
    <source>
        <dbReference type="ARBA" id="ARBA00004651"/>
    </source>
</evidence>
<protein>
    <submittedName>
        <fullName evidence="8">MFS transporter</fullName>
    </submittedName>
</protein>
<dbReference type="AlphaFoldDB" id="A0A974NZC2"/>
<sequence>MAMFTFMSTLDSQSIVNIAFTDYFKRNVRTHESSGMGRIYLFNGCLCLFIIIWKNWRQFLEKNKSLSNWHGYFFTIGSLLCGFNQSLSFLLFARVVQSIGASMTMATNSGIITEVFPLNERGRALGAVGAFVSLGAIAGPGIGGLILSNFFLVVYFWINVPVGLVTILIGEKFLPKDITKTKRKKSIFFRICLYCHCDYDVLRRDFSSDKRAGLARYNPIYCSLLQ</sequence>
<comment type="subcellular location">
    <subcellularLocation>
        <location evidence="1">Cell membrane</location>
        <topology evidence="1">Multi-pass membrane protein</topology>
    </subcellularLocation>
</comment>
<evidence type="ECO:0000256" key="5">
    <source>
        <dbReference type="ARBA" id="ARBA00023136"/>
    </source>
</evidence>
<dbReference type="InterPro" id="IPR020846">
    <property type="entry name" value="MFS_dom"/>
</dbReference>
<dbReference type="Gene3D" id="1.20.1720.10">
    <property type="entry name" value="Multidrug resistance protein D"/>
    <property type="match status" value="1"/>
</dbReference>